<dbReference type="Proteomes" id="UP000309997">
    <property type="component" value="Unassembled WGS sequence"/>
</dbReference>
<proteinExistence type="predicted"/>
<keyword evidence="2" id="KW-1185">Reference proteome</keyword>
<dbReference type="EMBL" id="RCHU02000005">
    <property type="protein sequence ID" value="KAL3592897.1"/>
    <property type="molecule type" value="Genomic_DNA"/>
</dbReference>
<protein>
    <submittedName>
        <fullName evidence="1">Uncharacterized protein</fullName>
    </submittedName>
</protein>
<reference evidence="1 2" key="1">
    <citation type="journal article" date="2024" name="Plant Biotechnol. J.">
        <title>Genome and CRISPR/Cas9 system of a widespread forest tree (Populus alba) in the world.</title>
        <authorList>
            <person name="Liu Y.J."/>
            <person name="Jiang P.F."/>
            <person name="Han X.M."/>
            <person name="Li X.Y."/>
            <person name="Wang H.M."/>
            <person name="Wang Y.J."/>
            <person name="Wang X.X."/>
            <person name="Zeng Q.Y."/>
        </authorList>
    </citation>
    <scope>NUCLEOTIDE SEQUENCE [LARGE SCALE GENOMIC DNA]</scope>
    <source>
        <strain evidence="2">cv. PAL-ZL1</strain>
    </source>
</reference>
<accession>A0ACC4CCI2</accession>
<name>A0ACC4CCI2_POPAL</name>
<organism evidence="1 2">
    <name type="scientific">Populus alba</name>
    <name type="common">White poplar</name>
    <dbReference type="NCBI Taxonomy" id="43335"/>
    <lineage>
        <taxon>Eukaryota</taxon>
        <taxon>Viridiplantae</taxon>
        <taxon>Streptophyta</taxon>
        <taxon>Embryophyta</taxon>
        <taxon>Tracheophyta</taxon>
        <taxon>Spermatophyta</taxon>
        <taxon>Magnoliopsida</taxon>
        <taxon>eudicotyledons</taxon>
        <taxon>Gunneridae</taxon>
        <taxon>Pentapetalae</taxon>
        <taxon>rosids</taxon>
        <taxon>fabids</taxon>
        <taxon>Malpighiales</taxon>
        <taxon>Salicaceae</taxon>
        <taxon>Saliceae</taxon>
        <taxon>Populus</taxon>
    </lineage>
</organism>
<gene>
    <name evidence="1" type="ORF">D5086_011537</name>
</gene>
<comment type="caution">
    <text evidence="1">The sequence shown here is derived from an EMBL/GenBank/DDBJ whole genome shotgun (WGS) entry which is preliminary data.</text>
</comment>
<evidence type="ECO:0000313" key="1">
    <source>
        <dbReference type="EMBL" id="KAL3592897.1"/>
    </source>
</evidence>
<evidence type="ECO:0000313" key="2">
    <source>
        <dbReference type="Proteomes" id="UP000309997"/>
    </source>
</evidence>
<sequence length="123" mass="14099">MRMKRELGVNSSSNGKPISVQFMKFLNHAQMLISKTERRTEQHSWNEHGPISGKERLSFGLKHELLPPNLLWKRINPSLKLFFIAKKLAPPLLSSGCGTVERRIVAESILFEAKLNRSCRFVI</sequence>